<dbReference type="RefSeq" id="WP_132472547.1">
    <property type="nucleotide sequence ID" value="NZ_JBHRVM010000001.1"/>
</dbReference>
<evidence type="ECO:0000313" key="2">
    <source>
        <dbReference type="EMBL" id="TCV02734.1"/>
    </source>
</evidence>
<comment type="caution">
    <text evidence="2">The sequence shown here is derived from an EMBL/GenBank/DDBJ whole genome shotgun (WGS) entry which is preliminary data.</text>
</comment>
<accession>A0A4R3VG64</accession>
<dbReference type="PRINTS" id="PR00081">
    <property type="entry name" value="GDHRDH"/>
</dbReference>
<dbReference type="InterPro" id="IPR036291">
    <property type="entry name" value="NAD(P)-bd_dom_sf"/>
</dbReference>
<organism evidence="2 3">
    <name type="scientific">Paracandidimonas soli</name>
    <dbReference type="NCBI Taxonomy" id="1917182"/>
    <lineage>
        <taxon>Bacteria</taxon>
        <taxon>Pseudomonadati</taxon>
        <taxon>Pseudomonadota</taxon>
        <taxon>Betaproteobacteria</taxon>
        <taxon>Burkholderiales</taxon>
        <taxon>Alcaligenaceae</taxon>
        <taxon>Paracandidimonas</taxon>
    </lineage>
</organism>
<evidence type="ECO:0000313" key="3">
    <source>
        <dbReference type="Proteomes" id="UP000294692"/>
    </source>
</evidence>
<name>A0A4R3VG64_9BURK</name>
<dbReference type="InterPro" id="IPR002347">
    <property type="entry name" value="SDR_fam"/>
</dbReference>
<sequence>MDFGLEGRIALVHGAGGGLGGAVALALAREGATVVACDIDASSLEATKAAIAREGGRVVCRTWDLAKVDQFREWHGELVRELGPVDILFNNTGGPPPGTVQGVDRKLWESHFTSMVMSVIGMTDLVLPSMKERGWGRIITSASSGVVAPIPSLGLSNALRSTLAGWSKTLAREVGGDGITSNLIIPGRIATRRIVALDKARAERESRSYESVVQESTSSIPVKRYGEPQEYGAVAAFLASRQASYITGSIVRVDGGLIASV</sequence>
<proteinExistence type="inferred from homology"/>
<dbReference type="Proteomes" id="UP000294692">
    <property type="component" value="Unassembled WGS sequence"/>
</dbReference>
<reference evidence="2 3" key="1">
    <citation type="submission" date="2019-03" db="EMBL/GenBank/DDBJ databases">
        <title>Genomic Encyclopedia of Type Strains, Phase IV (KMG-IV): sequencing the most valuable type-strain genomes for metagenomic binning, comparative biology and taxonomic classification.</title>
        <authorList>
            <person name="Goeker M."/>
        </authorList>
    </citation>
    <scope>NUCLEOTIDE SEQUENCE [LARGE SCALE GENOMIC DNA]</scope>
    <source>
        <strain evidence="2 3">DSM 100048</strain>
    </source>
</reference>
<dbReference type="OrthoDB" id="9793325at2"/>
<dbReference type="PANTHER" id="PTHR42879:SF6">
    <property type="entry name" value="NADPH-DEPENDENT REDUCTASE BACG"/>
    <property type="match status" value="1"/>
</dbReference>
<dbReference type="EMBL" id="SMBX01000001">
    <property type="protein sequence ID" value="TCV02734.1"/>
    <property type="molecule type" value="Genomic_DNA"/>
</dbReference>
<comment type="similarity">
    <text evidence="1">Belongs to the short-chain dehydrogenases/reductases (SDR) family.</text>
</comment>
<dbReference type="AlphaFoldDB" id="A0A4R3VG64"/>
<dbReference type="SUPFAM" id="SSF51735">
    <property type="entry name" value="NAD(P)-binding Rossmann-fold domains"/>
    <property type="match status" value="1"/>
</dbReference>
<dbReference type="InterPro" id="IPR050259">
    <property type="entry name" value="SDR"/>
</dbReference>
<dbReference type="PANTHER" id="PTHR42879">
    <property type="entry name" value="3-OXOACYL-(ACYL-CARRIER-PROTEIN) REDUCTASE"/>
    <property type="match status" value="1"/>
</dbReference>
<keyword evidence="3" id="KW-1185">Reference proteome</keyword>
<gene>
    <name evidence="2" type="ORF">EV686_101191</name>
</gene>
<dbReference type="Pfam" id="PF13561">
    <property type="entry name" value="adh_short_C2"/>
    <property type="match status" value="1"/>
</dbReference>
<evidence type="ECO:0000256" key="1">
    <source>
        <dbReference type="ARBA" id="ARBA00006484"/>
    </source>
</evidence>
<dbReference type="Gene3D" id="3.40.50.720">
    <property type="entry name" value="NAD(P)-binding Rossmann-like Domain"/>
    <property type="match status" value="1"/>
</dbReference>
<protein>
    <submittedName>
        <fullName evidence="2">3-oxoacyl-[acyl-carrier protein] reductase</fullName>
    </submittedName>
</protein>